<gene>
    <name evidence="3" type="ORF">L2X98_26180</name>
</gene>
<keyword evidence="3" id="KW-0255">Endonuclease</keyword>
<name>A0ABY5NMZ0_9MICO</name>
<keyword evidence="3" id="KW-0378">Hydrolase</keyword>
<proteinExistence type="predicted"/>
<keyword evidence="3" id="KW-0540">Nuclease</keyword>
<dbReference type="InterPro" id="IPR048923">
    <property type="entry name" value="RE_NgoFVII_C"/>
</dbReference>
<evidence type="ECO:0000313" key="3">
    <source>
        <dbReference type="EMBL" id="UUT36416.1"/>
    </source>
</evidence>
<feature type="domain" description="Restriction endonuclease type II NgoFVII N-terminal" evidence="1">
    <location>
        <begin position="9"/>
        <end position="152"/>
    </location>
</feature>
<dbReference type="GO" id="GO:0016787">
    <property type="term" value="F:hydrolase activity"/>
    <property type="evidence" value="ECO:0007669"/>
    <property type="project" value="UniProtKB-KW"/>
</dbReference>
<accession>A0ABY5NMZ0</accession>
<sequence>MSTDLIRDDLFQQVLLSPLADGADELHILTGYASASFAMFHILEAREHLKRDFGIRLNIGMTGTDGLLLRAHQAYAAAASAVSGAWLRIAYAPAGISDHSKLYVWLRGGIPIKAWFGSANYSATAFGIDGTRRETMVSIDAASAWRMLQSAAIEFVPADGADVFSQVEIYEVLEQEVRSRVTAAKPVTHAELTGRPQISLPLVQRTKNPGEVHNAGAGLNWGQRGNRRRAEAYIPVPAAAARSGFFPNRGIPFAVHADDGATLFLTVAQDGDKALHSVPDNADIGLWFRRRLGLPGNAFVSTRDLHRYGATEAVFTALDDGSYFLSF</sequence>
<evidence type="ECO:0000259" key="1">
    <source>
        <dbReference type="Pfam" id="PF09565"/>
    </source>
</evidence>
<protein>
    <submittedName>
        <fullName evidence="3">NgoFVII family restriction endonuclease</fullName>
        <ecNumber evidence="3">3.1.21.-</ecNumber>
    </submittedName>
</protein>
<dbReference type="Gene3D" id="3.30.870.10">
    <property type="entry name" value="Endonuclease Chain A"/>
    <property type="match status" value="1"/>
</dbReference>
<dbReference type="InterPro" id="IPR019065">
    <property type="entry name" value="RE_NgoFVII_N"/>
</dbReference>
<organism evidence="3 4">
    <name type="scientific">Microbacterium elymi</name>
    <dbReference type="NCBI Taxonomy" id="2909587"/>
    <lineage>
        <taxon>Bacteria</taxon>
        <taxon>Bacillati</taxon>
        <taxon>Actinomycetota</taxon>
        <taxon>Actinomycetes</taxon>
        <taxon>Micrococcales</taxon>
        <taxon>Microbacteriaceae</taxon>
        <taxon>Microbacterium</taxon>
    </lineage>
</organism>
<dbReference type="CDD" id="cd09117">
    <property type="entry name" value="PLDc_Bfil_DEXD_like"/>
    <property type="match status" value="1"/>
</dbReference>
<dbReference type="EC" id="3.1.21.-" evidence="3"/>
<evidence type="ECO:0000313" key="4">
    <source>
        <dbReference type="Proteomes" id="UP001054811"/>
    </source>
</evidence>
<dbReference type="Pfam" id="PF20731">
    <property type="entry name" value="RE_NgoFVII_C"/>
    <property type="match status" value="1"/>
</dbReference>
<dbReference type="RefSeq" id="WP_259613074.1">
    <property type="nucleotide sequence ID" value="NZ_CP091139.2"/>
</dbReference>
<evidence type="ECO:0000259" key="2">
    <source>
        <dbReference type="Pfam" id="PF20731"/>
    </source>
</evidence>
<feature type="domain" description="Restriction endonuclease type II NgoFVII C-terminal B3-like DNA-binding" evidence="2">
    <location>
        <begin position="211"/>
        <end position="317"/>
    </location>
</feature>
<dbReference type="Pfam" id="PF09565">
    <property type="entry name" value="RE_NgoFVII"/>
    <property type="match status" value="1"/>
</dbReference>
<reference evidence="3" key="1">
    <citation type="submission" date="2022-01" db="EMBL/GenBank/DDBJ databases">
        <title>Microbacterium eymi and Microbacterium rhizovicinus sp. nov., isolated from the rhizospheric soil of Elymus tsukushiensis, a plant native to the Dokdo Islands, Republic of Korea.</title>
        <authorList>
            <person name="Hwang Y.J."/>
        </authorList>
    </citation>
    <scope>NUCLEOTIDE SEQUENCE</scope>
    <source>
        <strain evidence="3">KUDC0405</strain>
    </source>
</reference>
<dbReference type="EMBL" id="CP091139">
    <property type="protein sequence ID" value="UUT36416.1"/>
    <property type="molecule type" value="Genomic_DNA"/>
</dbReference>
<keyword evidence="4" id="KW-1185">Reference proteome</keyword>
<dbReference type="GO" id="GO:0004519">
    <property type="term" value="F:endonuclease activity"/>
    <property type="evidence" value="ECO:0007669"/>
    <property type="project" value="UniProtKB-KW"/>
</dbReference>
<dbReference type="Proteomes" id="UP001054811">
    <property type="component" value="Chromosome"/>
</dbReference>